<comment type="caution">
    <text evidence="2">The sequence shown here is derived from an EMBL/GenBank/DDBJ whole genome shotgun (WGS) entry which is preliminary data.</text>
</comment>
<dbReference type="InterPro" id="IPR023198">
    <property type="entry name" value="PGP-like_dom2"/>
</dbReference>
<dbReference type="Gene3D" id="1.10.150.240">
    <property type="entry name" value="Putative phosphatase, domain 2"/>
    <property type="match status" value="1"/>
</dbReference>
<evidence type="ECO:0000313" key="4">
    <source>
        <dbReference type="Proteomes" id="UP001185922"/>
    </source>
</evidence>
<dbReference type="InterPro" id="IPR041492">
    <property type="entry name" value="HAD_2"/>
</dbReference>
<dbReference type="Proteomes" id="UP001185779">
    <property type="component" value="Unassembled WGS sequence"/>
</dbReference>
<dbReference type="SUPFAM" id="SSF56784">
    <property type="entry name" value="HAD-like"/>
    <property type="match status" value="1"/>
</dbReference>
<dbReference type="RefSeq" id="WP_157753408.1">
    <property type="nucleotide sequence ID" value="NZ_CP091855.1"/>
</dbReference>
<keyword evidence="2" id="KW-0378">Hydrolase</keyword>
<name>A0AAE4UCC6_9ACTN</name>
<gene>
    <name evidence="1" type="ORF">R3P94_21175</name>
    <name evidence="2" type="ORF">R3Q15_22855</name>
</gene>
<sequence>MTHGALSETPTLVIFDIDGTLLDSAAAHDRVAIDVLARHGLDVLAKPWEAYRAYTDSAVTNEVYEDKHGIPADPEFIAELERLYAKEFDAHVSTGAVDEIAGSRKLLAELATRRDVYGAFATGSFRALARTKLRVLGVEPDDAQLATGTEHDNRAEIVRDAIGQASRRHKIDDWRMVILGDGKWDELTARHLGIPLVGVQTDSHRFADDTALVVDDLRPVRVDTLVGLSARIEGLAESAPPDGR</sequence>
<dbReference type="Gene3D" id="3.40.50.1000">
    <property type="entry name" value="HAD superfamily/HAD-like"/>
    <property type="match status" value="1"/>
</dbReference>
<organism evidence="2 4">
    <name type="scientific">Gordonia amicalis</name>
    <dbReference type="NCBI Taxonomy" id="89053"/>
    <lineage>
        <taxon>Bacteria</taxon>
        <taxon>Bacillati</taxon>
        <taxon>Actinomycetota</taxon>
        <taxon>Actinomycetes</taxon>
        <taxon>Mycobacteriales</taxon>
        <taxon>Gordoniaceae</taxon>
        <taxon>Gordonia</taxon>
    </lineage>
</organism>
<keyword evidence="3" id="KW-1185">Reference proteome</keyword>
<dbReference type="EMBL" id="JAWLKI010000035">
    <property type="protein sequence ID" value="MDV6309782.1"/>
    <property type="molecule type" value="Genomic_DNA"/>
</dbReference>
<protein>
    <submittedName>
        <fullName evidence="2">Haloacid dehalogenase-like hydrolase</fullName>
    </submittedName>
</protein>
<dbReference type="GeneID" id="77170022"/>
<dbReference type="Proteomes" id="UP001185922">
    <property type="component" value="Unassembled WGS sequence"/>
</dbReference>
<dbReference type="GO" id="GO:0008967">
    <property type="term" value="F:phosphoglycolate phosphatase activity"/>
    <property type="evidence" value="ECO:0007669"/>
    <property type="project" value="TreeGrafter"/>
</dbReference>
<dbReference type="InterPro" id="IPR036412">
    <property type="entry name" value="HAD-like_sf"/>
</dbReference>
<proteinExistence type="predicted"/>
<dbReference type="EMBL" id="JAWLKH010000044">
    <property type="protein sequence ID" value="MDV6314672.1"/>
    <property type="molecule type" value="Genomic_DNA"/>
</dbReference>
<dbReference type="GO" id="GO:0006281">
    <property type="term" value="P:DNA repair"/>
    <property type="evidence" value="ECO:0007669"/>
    <property type="project" value="TreeGrafter"/>
</dbReference>
<evidence type="ECO:0000313" key="2">
    <source>
        <dbReference type="EMBL" id="MDV6314672.1"/>
    </source>
</evidence>
<dbReference type="Pfam" id="PF13419">
    <property type="entry name" value="HAD_2"/>
    <property type="match status" value="1"/>
</dbReference>
<dbReference type="InterPro" id="IPR023214">
    <property type="entry name" value="HAD_sf"/>
</dbReference>
<reference evidence="2 3" key="1">
    <citation type="submission" date="2023-10" db="EMBL/GenBank/DDBJ databases">
        <title>Development of a sustainable strategy for remediation of hydrocarbon-contaminated territories based on the waste exchange concept.</title>
        <authorList>
            <person name="Krivoruchko A."/>
        </authorList>
    </citation>
    <scope>NUCLEOTIDE SEQUENCE</scope>
    <source>
        <strain evidence="1 3">IEGM 1266</strain>
        <strain evidence="2">IEGM 1279</strain>
    </source>
</reference>
<evidence type="ECO:0000313" key="3">
    <source>
        <dbReference type="Proteomes" id="UP001185779"/>
    </source>
</evidence>
<evidence type="ECO:0000313" key="1">
    <source>
        <dbReference type="EMBL" id="MDV6309782.1"/>
    </source>
</evidence>
<dbReference type="PANTHER" id="PTHR43434:SF1">
    <property type="entry name" value="PHOSPHOGLYCOLATE PHOSPHATASE"/>
    <property type="match status" value="1"/>
</dbReference>
<dbReference type="PANTHER" id="PTHR43434">
    <property type="entry name" value="PHOSPHOGLYCOLATE PHOSPHATASE"/>
    <property type="match status" value="1"/>
</dbReference>
<dbReference type="AlphaFoldDB" id="A0AAE4UCC6"/>
<accession>A0AAE4UCC6</accession>
<dbReference type="InterPro" id="IPR050155">
    <property type="entry name" value="HAD-like_hydrolase_sf"/>
</dbReference>